<dbReference type="Pfam" id="PF22725">
    <property type="entry name" value="GFO_IDH_MocA_C3"/>
    <property type="match status" value="1"/>
</dbReference>
<dbReference type="Proteomes" id="UP001243623">
    <property type="component" value="Chromosome"/>
</dbReference>
<evidence type="ECO:0000259" key="1">
    <source>
        <dbReference type="Pfam" id="PF01408"/>
    </source>
</evidence>
<dbReference type="Gene3D" id="3.40.50.720">
    <property type="entry name" value="NAD(P)-binding Rossmann-like Domain"/>
    <property type="match status" value="1"/>
</dbReference>
<dbReference type="Gene3D" id="3.30.360.10">
    <property type="entry name" value="Dihydrodipicolinate Reductase, domain 2"/>
    <property type="match status" value="1"/>
</dbReference>
<dbReference type="Pfam" id="PF01408">
    <property type="entry name" value="GFO_IDH_MocA"/>
    <property type="match status" value="1"/>
</dbReference>
<keyword evidence="4" id="KW-1185">Reference proteome</keyword>
<dbReference type="AlphaFoldDB" id="A0A9Y2AHR9"/>
<dbReference type="SUPFAM" id="SSF55347">
    <property type="entry name" value="Glyceraldehyde-3-phosphate dehydrogenase-like, C-terminal domain"/>
    <property type="match status" value="1"/>
</dbReference>
<sequence>MIRFGIVGTSWITEEFIRCAKLYPEFKMSAVYSRTLEKADEFANKVGAEHIFTDLEAMAKSDLIDAVYIASPNSLHAEQSLLFMEHQKHVLCEKPASANVEELKKMIQTAKANKVAFMEAMKSILQPGMQAIKANLNKVGKVRRYFGNYCQYSSRYDAYKAGKYNNTFNPAFANGALMDLGIYCIYPMVYLFGKPESILASTVKLSSGVDGETALICRYKDMDAVIMFSKITASALPSEIQGEAGTLTFSIINEISKVNIYYHDNNKKVEAVEFDPMRDYMYFEAKEFMEMIKEKRIESAENSFELALAVREIMDEVRRQIGLSFPNDIVD</sequence>
<name>A0A9Y2AHR9_9FIRM</name>
<evidence type="ECO:0000313" key="3">
    <source>
        <dbReference type="EMBL" id="WIW70211.1"/>
    </source>
</evidence>
<dbReference type="SUPFAM" id="SSF51735">
    <property type="entry name" value="NAD(P)-binding Rossmann-fold domains"/>
    <property type="match status" value="1"/>
</dbReference>
<proteinExistence type="predicted"/>
<feature type="domain" description="Gfo/Idh/MocA-like oxidoreductase N-terminal" evidence="1">
    <location>
        <begin position="2"/>
        <end position="118"/>
    </location>
</feature>
<dbReference type="PANTHER" id="PTHR43054:SF1">
    <property type="entry name" value="SCYLLO-INOSITOL 2-DEHYDROGENASE (NADP(+)) IOLU"/>
    <property type="match status" value="1"/>
</dbReference>
<evidence type="ECO:0000313" key="4">
    <source>
        <dbReference type="Proteomes" id="UP001243623"/>
    </source>
</evidence>
<accession>A0A9Y2AHR9</accession>
<dbReference type="RefSeq" id="WP_147670004.1">
    <property type="nucleotide sequence ID" value="NZ_CP120678.1"/>
</dbReference>
<organism evidence="3 4">
    <name type="scientific">Selenobaculum gibii</name>
    <dbReference type="NCBI Taxonomy" id="3054208"/>
    <lineage>
        <taxon>Bacteria</taxon>
        <taxon>Bacillati</taxon>
        <taxon>Bacillota</taxon>
        <taxon>Negativicutes</taxon>
        <taxon>Selenomonadales</taxon>
        <taxon>Selenomonadaceae</taxon>
        <taxon>Selenobaculum</taxon>
    </lineage>
</organism>
<dbReference type="EMBL" id="CP120678">
    <property type="protein sequence ID" value="WIW70211.1"/>
    <property type="molecule type" value="Genomic_DNA"/>
</dbReference>
<dbReference type="PANTHER" id="PTHR43054">
    <property type="match status" value="1"/>
</dbReference>
<evidence type="ECO:0000259" key="2">
    <source>
        <dbReference type="Pfam" id="PF22725"/>
    </source>
</evidence>
<reference evidence="3" key="1">
    <citation type="submission" date="2023-03" db="EMBL/GenBank/DDBJ databases">
        <title>Selenobaculum gbiensis gen. nov. sp. nov., a new bacterium isolated from the gut microbiota of IBD patient.</title>
        <authorList>
            <person name="Yeo S."/>
            <person name="Park H."/>
            <person name="Huh C.S."/>
        </authorList>
    </citation>
    <scope>NUCLEOTIDE SEQUENCE</scope>
    <source>
        <strain evidence="3">ICN-92133</strain>
    </source>
</reference>
<dbReference type="InterPro" id="IPR036291">
    <property type="entry name" value="NAD(P)-bd_dom_sf"/>
</dbReference>
<dbReference type="InterPro" id="IPR000683">
    <property type="entry name" value="Gfo/Idh/MocA-like_OxRdtase_N"/>
</dbReference>
<protein>
    <submittedName>
        <fullName evidence="3">Gfo/Idh/MocA family oxidoreductase</fullName>
    </submittedName>
</protein>
<feature type="domain" description="GFO/IDH/MocA-like oxidoreductase" evidence="2">
    <location>
        <begin position="138"/>
        <end position="247"/>
    </location>
</feature>
<dbReference type="KEGG" id="sgbi:P3F81_09970"/>
<dbReference type="GO" id="GO:0000166">
    <property type="term" value="F:nucleotide binding"/>
    <property type="evidence" value="ECO:0007669"/>
    <property type="project" value="InterPro"/>
</dbReference>
<gene>
    <name evidence="3" type="ORF">P3F81_09970</name>
</gene>
<dbReference type="InterPro" id="IPR055170">
    <property type="entry name" value="GFO_IDH_MocA-like_dom"/>
</dbReference>